<dbReference type="AlphaFoldDB" id="A0A8X7BB31"/>
<organism evidence="1 2">
    <name type="scientific">Trichonephila clavipes</name>
    <name type="common">Golden silk orbweaver</name>
    <name type="synonym">Nephila clavipes</name>
    <dbReference type="NCBI Taxonomy" id="2585209"/>
    <lineage>
        <taxon>Eukaryota</taxon>
        <taxon>Metazoa</taxon>
        <taxon>Ecdysozoa</taxon>
        <taxon>Arthropoda</taxon>
        <taxon>Chelicerata</taxon>
        <taxon>Arachnida</taxon>
        <taxon>Araneae</taxon>
        <taxon>Araneomorphae</taxon>
        <taxon>Entelegynae</taxon>
        <taxon>Araneoidea</taxon>
        <taxon>Nephilidae</taxon>
        <taxon>Trichonephila</taxon>
    </lineage>
</organism>
<evidence type="ECO:0000313" key="1">
    <source>
        <dbReference type="EMBL" id="GFY25323.1"/>
    </source>
</evidence>
<evidence type="ECO:0000313" key="2">
    <source>
        <dbReference type="Proteomes" id="UP000887159"/>
    </source>
</evidence>
<gene>
    <name evidence="1" type="ORF">TNCV_2484431</name>
</gene>
<keyword evidence="2" id="KW-1185">Reference proteome</keyword>
<sequence length="184" mass="21057">MNIKFCVRLLKSATENFNILKYVDGCDTLLRTQAFEWHRRFGEGKESVEDDTRSGRPQTSRIAEGYCCEHNSRSCHPSGIMVSDADCCAIGHGGGMDACKCIVPLRHGSIDIQELLDFHYQELTMDELMEKHDIEELESLDPVQSEDRMTVGNLTERLRLIEKVLQILRNTYTNEESISSTKFY</sequence>
<name>A0A8X7BB31_TRICX</name>
<comment type="caution">
    <text evidence="1">The sequence shown here is derived from an EMBL/GenBank/DDBJ whole genome shotgun (WGS) entry which is preliminary data.</text>
</comment>
<reference evidence="1" key="1">
    <citation type="submission" date="2020-08" db="EMBL/GenBank/DDBJ databases">
        <title>Multicomponent nature underlies the extraordinary mechanical properties of spider dragline silk.</title>
        <authorList>
            <person name="Kono N."/>
            <person name="Nakamura H."/>
            <person name="Mori M."/>
            <person name="Yoshida Y."/>
            <person name="Ohtoshi R."/>
            <person name="Malay A.D."/>
            <person name="Moran D.A.P."/>
            <person name="Tomita M."/>
            <person name="Numata K."/>
            <person name="Arakawa K."/>
        </authorList>
    </citation>
    <scope>NUCLEOTIDE SEQUENCE</scope>
</reference>
<proteinExistence type="predicted"/>
<dbReference type="Proteomes" id="UP000887159">
    <property type="component" value="Unassembled WGS sequence"/>
</dbReference>
<dbReference type="EMBL" id="BMAU01021371">
    <property type="protein sequence ID" value="GFY25323.1"/>
    <property type="molecule type" value="Genomic_DNA"/>
</dbReference>
<accession>A0A8X7BB31</accession>
<protein>
    <submittedName>
        <fullName evidence="1">Uncharacterized protein</fullName>
    </submittedName>
</protein>